<dbReference type="AlphaFoldDB" id="A0A1W1C9A8"/>
<dbReference type="EMBL" id="FPHL01000029">
    <property type="protein sequence ID" value="SFV62450.1"/>
    <property type="molecule type" value="Genomic_DNA"/>
</dbReference>
<reference evidence="1" key="1">
    <citation type="submission" date="2016-10" db="EMBL/GenBank/DDBJ databases">
        <authorList>
            <person name="de Groot N.N."/>
        </authorList>
    </citation>
    <scope>NUCLEOTIDE SEQUENCE</scope>
</reference>
<sequence length="43" mass="5024">MLCPHSTIKFKFEIYISMFIMKFGAVRGQHPTGPKKKNEQILQ</sequence>
<gene>
    <name evidence="1" type="ORF">MNB_SV-10-1465</name>
</gene>
<organism evidence="1">
    <name type="scientific">hydrothermal vent metagenome</name>
    <dbReference type="NCBI Taxonomy" id="652676"/>
    <lineage>
        <taxon>unclassified sequences</taxon>
        <taxon>metagenomes</taxon>
        <taxon>ecological metagenomes</taxon>
    </lineage>
</organism>
<protein>
    <submittedName>
        <fullName evidence="1">Uncharacterized protein</fullName>
    </submittedName>
</protein>
<accession>A0A1W1C9A8</accession>
<proteinExistence type="predicted"/>
<evidence type="ECO:0000313" key="1">
    <source>
        <dbReference type="EMBL" id="SFV62450.1"/>
    </source>
</evidence>
<name>A0A1W1C9A8_9ZZZZ</name>